<dbReference type="PANTHER" id="PTHR42085">
    <property type="entry name" value="F-BOX DOMAIN-CONTAINING PROTEIN"/>
    <property type="match status" value="1"/>
</dbReference>
<dbReference type="Pfam" id="PF24864">
    <property type="entry name" value="DUF7730"/>
    <property type="match status" value="1"/>
</dbReference>
<dbReference type="PANTHER" id="PTHR42085:SF2">
    <property type="entry name" value="F-BOX DOMAIN-CONTAINING PROTEIN"/>
    <property type="match status" value="1"/>
</dbReference>
<evidence type="ECO:0000313" key="2">
    <source>
        <dbReference type="EMBL" id="KAF2434315.1"/>
    </source>
</evidence>
<feature type="domain" description="DUF7730" evidence="1">
    <location>
        <begin position="38"/>
        <end position="163"/>
    </location>
</feature>
<reference evidence="2" key="1">
    <citation type="journal article" date="2020" name="Stud. Mycol.">
        <title>101 Dothideomycetes genomes: a test case for predicting lifestyles and emergence of pathogens.</title>
        <authorList>
            <person name="Haridas S."/>
            <person name="Albert R."/>
            <person name="Binder M."/>
            <person name="Bloem J."/>
            <person name="Labutti K."/>
            <person name="Salamov A."/>
            <person name="Andreopoulos B."/>
            <person name="Baker S."/>
            <person name="Barry K."/>
            <person name="Bills G."/>
            <person name="Bluhm B."/>
            <person name="Cannon C."/>
            <person name="Castanera R."/>
            <person name="Culley D."/>
            <person name="Daum C."/>
            <person name="Ezra D."/>
            <person name="Gonzalez J."/>
            <person name="Henrissat B."/>
            <person name="Kuo A."/>
            <person name="Liang C."/>
            <person name="Lipzen A."/>
            <person name="Lutzoni F."/>
            <person name="Magnuson J."/>
            <person name="Mondo S."/>
            <person name="Nolan M."/>
            <person name="Ohm R."/>
            <person name="Pangilinan J."/>
            <person name="Park H.-J."/>
            <person name="Ramirez L."/>
            <person name="Alfaro M."/>
            <person name="Sun H."/>
            <person name="Tritt A."/>
            <person name="Yoshinaga Y."/>
            <person name="Zwiers L.-H."/>
            <person name="Turgeon B."/>
            <person name="Goodwin S."/>
            <person name="Spatafora J."/>
            <person name="Crous P."/>
            <person name="Grigoriev I."/>
        </authorList>
    </citation>
    <scope>NUCLEOTIDE SEQUENCE</scope>
    <source>
        <strain evidence="2">CBS 130266</strain>
    </source>
</reference>
<organism evidence="2 3">
    <name type="scientific">Tothia fuscella</name>
    <dbReference type="NCBI Taxonomy" id="1048955"/>
    <lineage>
        <taxon>Eukaryota</taxon>
        <taxon>Fungi</taxon>
        <taxon>Dikarya</taxon>
        <taxon>Ascomycota</taxon>
        <taxon>Pezizomycotina</taxon>
        <taxon>Dothideomycetes</taxon>
        <taxon>Pleosporomycetidae</taxon>
        <taxon>Venturiales</taxon>
        <taxon>Cylindrosympodiaceae</taxon>
        <taxon>Tothia</taxon>
    </lineage>
</organism>
<dbReference type="EMBL" id="MU007017">
    <property type="protein sequence ID" value="KAF2434315.1"/>
    <property type="molecule type" value="Genomic_DNA"/>
</dbReference>
<name>A0A9P4U1Y9_9PEZI</name>
<dbReference type="OrthoDB" id="5420711at2759"/>
<dbReference type="Proteomes" id="UP000800235">
    <property type="component" value="Unassembled WGS sequence"/>
</dbReference>
<accession>A0A9P4U1Y9</accession>
<keyword evidence="3" id="KW-1185">Reference proteome</keyword>
<protein>
    <recommendedName>
        <fullName evidence="1">DUF7730 domain-containing protein</fullName>
    </recommendedName>
</protein>
<evidence type="ECO:0000313" key="3">
    <source>
        <dbReference type="Proteomes" id="UP000800235"/>
    </source>
</evidence>
<sequence>MSTKRNTAASPTDLVAPPAKRQRLIQDSNNASVPGTVSPFFALPRELRDRIYQLLCDGRTVKFTETWWRTAFDNMEDAQAAHAYPFAYKLSRAGNDAADRFTPGLLRVCRQMHDETAGLMYSGSTFSGKFSQMNILGDQLLVPAQYQLIRSVHLTAPLDNEPFGFGNGPPRGYIEVLRDLQDLRLDLTFKFDCPPKSIELRERFKKHRALPSKMDGLIKFFRDFKLQSAAVTVKLEVEGNDWARYGWDDPATDQFKGAWRWSPDKLTDIGNELGKSIMNYEVVETRKTLGIVGQRSRGLNRRLCIGAIYNMRKPVFMELTRRTTTRFEILRKRLRVGGSKCLRTRR</sequence>
<evidence type="ECO:0000259" key="1">
    <source>
        <dbReference type="Pfam" id="PF24864"/>
    </source>
</evidence>
<dbReference type="AlphaFoldDB" id="A0A9P4U1Y9"/>
<comment type="caution">
    <text evidence="2">The sequence shown here is derived from an EMBL/GenBank/DDBJ whole genome shotgun (WGS) entry which is preliminary data.</text>
</comment>
<dbReference type="InterPro" id="IPR056632">
    <property type="entry name" value="DUF7730"/>
</dbReference>
<gene>
    <name evidence="2" type="ORF">EJ08DRAFT_646738</name>
</gene>
<dbReference type="InterPro" id="IPR038883">
    <property type="entry name" value="AN11006-like"/>
</dbReference>
<proteinExistence type="predicted"/>